<dbReference type="PANTHER" id="PTHR21197:SF0">
    <property type="entry name" value="UDP-GALACTOPYRANOSE MUTASE"/>
    <property type="match status" value="1"/>
</dbReference>
<evidence type="ECO:0000259" key="1">
    <source>
        <dbReference type="Pfam" id="PF01593"/>
    </source>
</evidence>
<dbReference type="InterPro" id="IPR002937">
    <property type="entry name" value="Amino_oxidase"/>
</dbReference>
<proteinExistence type="predicted"/>
<dbReference type="Gene3D" id="3.50.50.60">
    <property type="entry name" value="FAD/NAD(P)-binding domain"/>
    <property type="match status" value="2"/>
</dbReference>
<dbReference type="GO" id="GO:0005829">
    <property type="term" value="C:cytosol"/>
    <property type="evidence" value="ECO:0007669"/>
    <property type="project" value="TreeGrafter"/>
</dbReference>
<accession>A0A5M6CI31</accession>
<dbReference type="NCBIfam" id="NF005549">
    <property type="entry name" value="PRK07208.1-5"/>
    <property type="match status" value="1"/>
</dbReference>
<dbReference type="InterPro" id="IPR036188">
    <property type="entry name" value="FAD/NAD-bd_sf"/>
</dbReference>
<dbReference type="GO" id="GO:0050660">
    <property type="term" value="F:flavin adenine dinucleotide binding"/>
    <property type="evidence" value="ECO:0007669"/>
    <property type="project" value="TreeGrafter"/>
</dbReference>
<name>A0A5M6CI31_9BACT</name>
<dbReference type="Proteomes" id="UP000323632">
    <property type="component" value="Unassembled WGS sequence"/>
</dbReference>
<dbReference type="AlphaFoldDB" id="A0A5M6CI31"/>
<dbReference type="Pfam" id="PF01593">
    <property type="entry name" value="Amino_oxidase"/>
    <property type="match status" value="1"/>
</dbReference>
<dbReference type="PANTHER" id="PTHR21197">
    <property type="entry name" value="UDP-GALACTOPYRANOSE MUTASE"/>
    <property type="match status" value="1"/>
</dbReference>
<protein>
    <submittedName>
        <fullName evidence="2">NAD(P)/FAD-dependent oxidoreductase</fullName>
    </submittedName>
</protein>
<reference evidence="2 3" key="1">
    <citation type="submission" date="2019-09" db="EMBL/GenBank/DDBJ databases">
        <title>Genome sequence and assembly of Taibaiella sp.</title>
        <authorList>
            <person name="Chhetri G."/>
        </authorList>
    </citation>
    <scope>NUCLEOTIDE SEQUENCE [LARGE SCALE GENOMIC DNA]</scope>
    <source>
        <strain evidence="2 3">KVB11</strain>
    </source>
</reference>
<evidence type="ECO:0000313" key="2">
    <source>
        <dbReference type="EMBL" id="KAA5533612.1"/>
    </source>
</evidence>
<dbReference type="RefSeq" id="WP_150033359.1">
    <property type="nucleotide sequence ID" value="NZ_VWSH01000003.1"/>
</dbReference>
<dbReference type="SUPFAM" id="SSF51971">
    <property type="entry name" value="Nucleotide-binding domain"/>
    <property type="match status" value="1"/>
</dbReference>
<feature type="domain" description="Amine oxidase" evidence="1">
    <location>
        <begin position="15"/>
        <end position="366"/>
    </location>
</feature>
<keyword evidence="3" id="KW-1185">Reference proteome</keyword>
<sequence length="532" mass="61496">MSQQKYAIIAGAGPAGLTAAYELLLRTDIIPVIYEKSEDIGGISKTVNYKGNRIDIGGHRFFSKSDRVMDWWLHILPMEDTHEENVKIQYQNKTKVLDTHHVELTDDKDADKVMLVRSRLSRIYFLKQFFSYPVTLSGETLKGLGLWRTMKIGMSYMFTQMMPKRKEVSLEDFFINRFGRELYLTFFKDYTEKVWGQKCSEISADWGAQRIKGLSILKALQHAVKSKKKKPSGDVSQKEVETSLIERFLYPKFGPGQMWEEVARLVLAKGGQIHMGYEVSSIQTEGNKVKSVTVKNSKTGEQRTENCDYFFSTMPVKQLLTNLQPAAPANISKIAEGLLYRDFITVGLLMDKLKIRNDKTQPASKDNTVKDNWIYIQEREVKVGRLQIFNNWSPFMVANPNHVWIGMEYFCNEGDPLWNMKDEDLMKLGIKELSDIEIISKEDVLDSTVLRMEKAYPAYFGTYNQFDELKDFTDQFENLYLVGRNGMHKYNNSDHSMLTAMTAVDNIVAGRKDKKNIWEINTEMDYHEEKDK</sequence>
<dbReference type="NCBIfam" id="NF005546">
    <property type="entry name" value="PRK07208.1-2"/>
    <property type="match status" value="1"/>
</dbReference>
<evidence type="ECO:0000313" key="3">
    <source>
        <dbReference type="Proteomes" id="UP000323632"/>
    </source>
</evidence>
<organism evidence="2 3">
    <name type="scientific">Taibaiella lutea</name>
    <dbReference type="NCBI Taxonomy" id="2608001"/>
    <lineage>
        <taxon>Bacteria</taxon>
        <taxon>Pseudomonadati</taxon>
        <taxon>Bacteroidota</taxon>
        <taxon>Chitinophagia</taxon>
        <taxon>Chitinophagales</taxon>
        <taxon>Chitinophagaceae</taxon>
        <taxon>Taibaiella</taxon>
    </lineage>
</organism>
<gene>
    <name evidence="2" type="ORF">F0919_13820</name>
</gene>
<comment type="caution">
    <text evidence="2">The sequence shown here is derived from an EMBL/GenBank/DDBJ whole genome shotgun (WGS) entry which is preliminary data.</text>
</comment>
<dbReference type="GO" id="GO:0008767">
    <property type="term" value="F:UDP-galactopyranose mutase activity"/>
    <property type="evidence" value="ECO:0007669"/>
    <property type="project" value="TreeGrafter"/>
</dbReference>
<dbReference type="NCBIfam" id="NF005548">
    <property type="entry name" value="PRK07208.1-4"/>
    <property type="match status" value="1"/>
</dbReference>
<dbReference type="EMBL" id="VWSH01000003">
    <property type="protein sequence ID" value="KAA5533612.1"/>
    <property type="molecule type" value="Genomic_DNA"/>
</dbReference>
<dbReference type="GO" id="GO:0016491">
    <property type="term" value="F:oxidoreductase activity"/>
    <property type="evidence" value="ECO:0007669"/>
    <property type="project" value="InterPro"/>
</dbReference>